<name>A0A814S5M8_9BILA</name>
<dbReference type="InterPro" id="IPR016181">
    <property type="entry name" value="Acyl_CoA_acyltransferase"/>
</dbReference>
<dbReference type="GO" id="GO:0016747">
    <property type="term" value="F:acyltransferase activity, transferring groups other than amino-acyl groups"/>
    <property type="evidence" value="ECO:0007669"/>
    <property type="project" value="InterPro"/>
</dbReference>
<dbReference type="AlphaFoldDB" id="A0A814S5M8"/>
<dbReference type="Proteomes" id="UP000663864">
    <property type="component" value="Unassembled WGS sequence"/>
</dbReference>
<comment type="caution">
    <text evidence="2">The sequence shown here is derived from an EMBL/GenBank/DDBJ whole genome shotgun (WGS) entry which is preliminary data.</text>
</comment>
<accession>A0A814S5M8</accession>
<organism evidence="2 3">
    <name type="scientific">Rotaria sordida</name>
    <dbReference type="NCBI Taxonomy" id="392033"/>
    <lineage>
        <taxon>Eukaryota</taxon>
        <taxon>Metazoa</taxon>
        <taxon>Spiralia</taxon>
        <taxon>Gnathifera</taxon>
        <taxon>Rotifera</taxon>
        <taxon>Eurotatoria</taxon>
        <taxon>Bdelloidea</taxon>
        <taxon>Philodinida</taxon>
        <taxon>Philodinidae</taxon>
        <taxon>Rotaria</taxon>
    </lineage>
</organism>
<dbReference type="InterPro" id="IPR000182">
    <property type="entry name" value="GNAT_dom"/>
</dbReference>
<protein>
    <recommendedName>
        <fullName evidence="1">N-acetyltransferase domain-containing protein</fullName>
    </recommendedName>
</protein>
<proteinExistence type="predicted"/>
<evidence type="ECO:0000259" key="1">
    <source>
        <dbReference type="Pfam" id="PF00583"/>
    </source>
</evidence>
<feature type="domain" description="N-acetyltransferase" evidence="1">
    <location>
        <begin position="126"/>
        <end position="174"/>
    </location>
</feature>
<evidence type="ECO:0000313" key="3">
    <source>
        <dbReference type="Proteomes" id="UP000663864"/>
    </source>
</evidence>
<evidence type="ECO:0000313" key="2">
    <source>
        <dbReference type="EMBL" id="CAF1142952.1"/>
    </source>
</evidence>
<gene>
    <name evidence="2" type="ORF">ZHD862_LOCUS19744</name>
</gene>
<reference evidence="2" key="1">
    <citation type="submission" date="2021-02" db="EMBL/GenBank/DDBJ databases">
        <authorList>
            <person name="Nowell W R."/>
        </authorList>
    </citation>
    <scope>NUCLEOTIDE SEQUENCE</scope>
</reference>
<dbReference type="SUPFAM" id="SSF55729">
    <property type="entry name" value="Acyl-CoA N-acyltransferases (Nat)"/>
    <property type="match status" value="1"/>
</dbReference>
<dbReference type="Pfam" id="PF00583">
    <property type="entry name" value="Acetyltransf_1"/>
    <property type="match status" value="1"/>
</dbReference>
<dbReference type="EMBL" id="CAJNOT010001086">
    <property type="protein sequence ID" value="CAF1142952.1"/>
    <property type="molecule type" value="Genomic_DNA"/>
</dbReference>
<dbReference type="Gene3D" id="3.40.630.30">
    <property type="match status" value="1"/>
</dbReference>
<sequence>MALTLDDIDRNPELVSSFDYFEGMLIHFRPLLPNDELKLTEFLENLSPQTREFSTYNSYDLDEARELCFAINRYDKLRLVGLINNEIIIALFEFSLSIVEDEYERFAKKYNIILNEITDARFGPCISDQYQNRHLGCWLFEKIKKIARQMGRERLILWGGVLSHNKRAIRFYEKAAKDGNAGALPPDLSLITLEIALFSSICL</sequence>